<dbReference type="STRING" id="32024.GCA_000788295_00016"/>
<evidence type="ECO:0000313" key="2">
    <source>
        <dbReference type="EMBL" id="SUX09939.1"/>
    </source>
</evidence>
<dbReference type="Proteomes" id="UP000254920">
    <property type="component" value="Unassembled WGS sequence"/>
</dbReference>
<dbReference type="PROSITE" id="PS50111">
    <property type="entry name" value="CHEMOTAXIS_TRANSDUC_2"/>
    <property type="match status" value="1"/>
</dbReference>
<dbReference type="AlphaFoldDB" id="A0A381DHD2"/>
<dbReference type="EMBL" id="UFVD01000001">
    <property type="protein sequence ID" value="SUX09939.1"/>
    <property type="molecule type" value="Genomic_DNA"/>
</dbReference>
<dbReference type="SMART" id="SM00283">
    <property type="entry name" value="MA"/>
    <property type="match status" value="1"/>
</dbReference>
<keyword evidence="1" id="KW-0807">Transducer</keyword>
<dbReference type="Gene3D" id="1.10.287.950">
    <property type="entry name" value="Methyl-accepting chemotaxis protein"/>
    <property type="match status" value="1"/>
</dbReference>
<dbReference type="Pfam" id="PF00015">
    <property type="entry name" value="MCPsignal"/>
    <property type="match status" value="1"/>
</dbReference>
<dbReference type="GO" id="GO:0007165">
    <property type="term" value="P:signal transduction"/>
    <property type="evidence" value="ECO:0007669"/>
    <property type="project" value="UniProtKB-KW"/>
</dbReference>
<proteinExistence type="predicted"/>
<reference evidence="2 3" key="1">
    <citation type="submission" date="2018-06" db="EMBL/GenBank/DDBJ databases">
        <authorList>
            <consortium name="Pathogen Informatics"/>
            <person name="Doyle S."/>
        </authorList>
    </citation>
    <scope>NUCLEOTIDE SEQUENCE [LARGE SCALE GENOMIC DNA]</scope>
    <source>
        <strain evidence="2 3">NCTC12475</strain>
    </source>
</reference>
<protein>
    <submittedName>
        <fullName evidence="2">Methyl-accepting chemotaxis protein</fullName>
    </submittedName>
</protein>
<dbReference type="PANTHER" id="PTHR32089">
    <property type="entry name" value="METHYL-ACCEPTING CHEMOTAXIS PROTEIN MCPB"/>
    <property type="match status" value="1"/>
</dbReference>
<dbReference type="InterPro" id="IPR025991">
    <property type="entry name" value="Chemoreceptor_zinc-bind_dom"/>
</dbReference>
<name>A0A381DHD2_9BACT</name>
<dbReference type="GO" id="GO:0016020">
    <property type="term" value="C:membrane"/>
    <property type="evidence" value="ECO:0007669"/>
    <property type="project" value="InterPro"/>
</dbReference>
<gene>
    <name evidence="2" type="primary">mcp2</name>
    <name evidence="2" type="ORF">NCTC12475_00272</name>
</gene>
<sequence>MTFNNVKIVQKDMESNLENAKEIDQKSKEISNDIHELSDVFKSVVSSLEQISSSSNEAHSIADKLHKVVDEISTVVNLIKDISDQTNLLALNAAIEAARAGEAGRGFAVVADEVRKLAERTQKATSEVELNINILKQSTNEMFTHSQSVQETVIESNTNIEKFYNKFKELNNDSKIISSDAMEIMYKIFITLVKLDHVLFKVGGYGEILSENLNQLSDHLHCRLGKWACTNGKENFGDTKAFRKIETPHKMVHELINKSIKDFSNQENKSQIINNFKEAEKHTIELFNIFDEMLEEKIPKNNSLYVAK</sequence>
<accession>A0A381DHD2</accession>
<dbReference type="PANTHER" id="PTHR32089:SF112">
    <property type="entry name" value="LYSOZYME-LIKE PROTEIN-RELATED"/>
    <property type="match status" value="1"/>
</dbReference>
<evidence type="ECO:0000256" key="1">
    <source>
        <dbReference type="ARBA" id="ARBA00023224"/>
    </source>
</evidence>
<dbReference type="Pfam" id="PF13682">
    <property type="entry name" value="CZB"/>
    <property type="match status" value="1"/>
</dbReference>
<organism evidence="2 3">
    <name type="scientific">Campylobacter sputorum subsp. sputorum</name>
    <dbReference type="NCBI Taxonomy" id="32024"/>
    <lineage>
        <taxon>Bacteria</taxon>
        <taxon>Pseudomonadati</taxon>
        <taxon>Campylobacterota</taxon>
        <taxon>Epsilonproteobacteria</taxon>
        <taxon>Campylobacterales</taxon>
        <taxon>Campylobacteraceae</taxon>
        <taxon>Campylobacter</taxon>
    </lineage>
</organism>
<dbReference type="Gene3D" id="1.20.120.30">
    <property type="entry name" value="Aspartate receptor, ligand-binding domain"/>
    <property type="match status" value="1"/>
</dbReference>
<dbReference type="SUPFAM" id="SSF58104">
    <property type="entry name" value="Methyl-accepting chemotaxis protein (MCP) signaling domain"/>
    <property type="match status" value="1"/>
</dbReference>
<keyword evidence="3" id="KW-1185">Reference proteome</keyword>
<dbReference type="OrthoDB" id="9765597at2"/>
<dbReference type="InterPro" id="IPR004089">
    <property type="entry name" value="MCPsignal_dom"/>
</dbReference>
<evidence type="ECO:0000313" key="3">
    <source>
        <dbReference type="Proteomes" id="UP000254920"/>
    </source>
</evidence>